<dbReference type="Gene3D" id="3.30.465.10">
    <property type="match status" value="1"/>
</dbReference>
<comment type="function">
    <text evidence="2 16">Cell wall formation.</text>
</comment>
<evidence type="ECO:0000259" key="17">
    <source>
        <dbReference type="PROSITE" id="PS51387"/>
    </source>
</evidence>
<dbReference type="UniPathway" id="UPA00219"/>
<dbReference type="STRING" id="209880.SAMN02910343_00059"/>
<reference evidence="18 19" key="1">
    <citation type="submission" date="2016-10" db="EMBL/GenBank/DDBJ databases">
        <authorList>
            <person name="de Groot N.N."/>
        </authorList>
    </citation>
    <scope>NUCLEOTIDE SEQUENCE [LARGE SCALE GENOMIC DNA]</scope>
    <source>
        <strain evidence="18 19">DSM 15230</strain>
    </source>
</reference>
<evidence type="ECO:0000256" key="7">
    <source>
        <dbReference type="ARBA" id="ARBA00022630"/>
    </source>
</evidence>
<keyword evidence="13 16" id="KW-0131">Cell cycle</keyword>
<evidence type="ECO:0000256" key="5">
    <source>
        <dbReference type="ARBA" id="ARBA00022490"/>
    </source>
</evidence>
<dbReference type="RefSeq" id="WP_091362623.1">
    <property type="nucleotide sequence ID" value="NZ_FMXA01000003.1"/>
</dbReference>
<dbReference type="Pfam" id="PF01565">
    <property type="entry name" value="FAD_binding_4"/>
    <property type="match status" value="1"/>
</dbReference>
<keyword evidence="7 16" id="KW-0285">Flavoprotein</keyword>
<evidence type="ECO:0000313" key="18">
    <source>
        <dbReference type="EMBL" id="SDA37189.1"/>
    </source>
</evidence>
<dbReference type="PROSITE" id="PS51387">
    <property type="entry name" value="FAD_PCMH"/>
    <property type="match status" value="1"/>
</dbReference>
<dbReference type="InterPro" id="IPR036318">
    <property type="entry name" value="FAD-bd_PCMH-like_sf"/>
</dbReference>
<evidence type="ECO:0000313" key="19">
    <source>
        <dbReference type="Proteomes" id="UP000199689"/>
    </source>
</evidence>
<dbReference type="HAMAP" id="MF_00037">
    <property type="entry name" value="MurB"/>
    <property type="match status" value="1"/>
</dbReference>
<dbReference type="AlphaFoldDB" id="A0A1G5UUD7"/>
<keyword evidence="11 16" id="KW-0573">Peptidoglycan synthesis</keyword>
<dbReference type="Proteomes" id="UP000199689">
    <property type="component" value="Unassembled WGS sequence"/>
</dbReference>
<evidence type="ECO:0000256" key="12">
    <source>
        <dbReference type="ARBA" id="ARBA00023002"/>
    </source>
</evidence>
<keyword evidence="6 16" id="KW-0132">Cell division</keyword>
<proteinExistence type="inferred from homology"/>
<feature type="domain" description="FAD-binding PCMH-type" evidence="17">
    <location>
        <begin position="30"/>
        <end position="197"/>
    </location>
</feature>
<evidence type="ECO:0000256" key="11">
    <source>
        <dbReference type="ARBA" id="ARBA00022984"/>
    </source>
</evidence>
<dbReference type="GO" id="GO:0051301">
    <property type="term" value="P:cell division"/>
    <property type="evidence" value="ECO:0007669"/>
    <property type="project" value="UniProtKB-KW"/>
</dbReference>
<comment type="catalytic activity">
    <reaction evidence="15 16">
        <text>UDP-N-acetyl-alpha-D-muramate + NADP(+) = UDP-N-acetyl-3-O-(1-carboxyvinyl)-alpha-D-glucosamine + NADPH + H(+)</text>
        <dbReference type="Rhea" id="RHEA:12248"/>
        <dbReference type="ChEBI" id="CHEBI:15378"/>
        <dbReference type="ChEBI" id="CHEBI:57783"/>
        <dbReference type="ChEBI" id="CHEBI:58349"/>
        <dbReference type="ChEBI" id="CHEBI:68483"/>
        <dbReference type="ChEBI" id="CHEBI:70757"/>
        <dbReference type="EC" id="1.3.1.98"/>
    </reaction>
</comment>
<comment type="caution">
    <text evidence="16">Lacks conserved residue(s) required for the propagation of feature annotation.</text>
</comment>
<sequence length="307" mass="33704">MTDWNSVFDGILTERQFKVNEPMNRHNTYGIGGPADVFVMPQTEDQLKQVLRRADELHIPVTVIGGGSNSLISDRGIRGITLCTARMKSSTVRKGNQIIVTGGAGTGAVSRFAMKEGLSGLEFAAGIPGTLLGAVFMNANGYGSKFANVVHSVRTVTRDGRQEKHYTLEEIQYGDSDSVFMHNGDIVLEVVFDLKEGNPEEIKAVMDEYQASRRAKQPLEKRSAGTMFLRPPGHYVGPMIKGCDLMGFAIGDAQVSTKHPDFVVNNGKASAADILAVLHEVQRRVQEKYHVHLPLDVRMMGEDFPQE</sequence>
<organism evidence="18 19">
    <name type="scientific">Allisonella histaminiformans</name>
    <dbReference type="NCBI Taxonomy" id="209880"/>
    <lineage>
        <taxon>Bacteria</taxon>
        <taxon>Bacillati</taxon>
        <taxon>Bacillota</taxon>
        <taxon>Negativicutes</taxon>
        <taxon>Veillonellales</taxon>
        <taxon>Veillonellaceae</taxon>
        <taxon>Allisonella</taxon>
    </lineage>
</organism>
<keyword evidence="19" id="KW-1185">Reference proteome</keyword>
<evidence type="ECO:0000256" key="6">
    <source>
        <dbReference type="ARBA" id="ARBA00022618"/>
    </source>
</evidence>
<evidence type="ECO:0000256" key="8">
    <source>
        <dbReference type="ARBA" id="ARBA00022827"/>
    </source>
</evidence>
<dbReference type="InterPro" id="IPR003170">
    <property type="entry name" value="MurB"/>
</dbReference>
<evidence type="ECO:0000256" key="14">
    <source>
        <dbReference type="ARBA" id="ARBA00023316"/>
    </source>
</evidence>
<name>A0A1G5UUD7_9FIRM</name>
<evidence type="ECO:0000256" key="2">
    <source>
        <dbReference type="ARBA" id="ARBA00003921"/>
    </source>
</evidence>
<evidence type="ECO:0000256" key="10">
    <source>
        <dbReference type="ARBA" id="ARBA00022960"/>
    </source>
</evidence>
<dbReference type="PANTHER" id="PTHR21071">
    <property type="entry name" value="UDP-N-ACETYLENOLPYRUVOYLGLUCOSAMINE REDUCTASE"/>
    <property type="match status" value="1"/>
</dbReference>
<dbReference type="EMBL" id="FMXA01000003">
    <property type="protein sequence ID" value="SDA37189.1"/>
    <property type="molecule type" value="Genomic_DNA"/>
</dbReference>
<dbReference type="InterPro" id="IPR006094">
    <property type="entry name" value="Oxid_FAD_bind_N"/>
</dbReference>
<gene>
    <name evidence="16" type="primary">murB</name>
    <name evidence="18" type="ORF">SAMN02910343_00059</name>
</gene>
<dbReference type="OrthoDB" id="9804753at2"/>
<evidence type="ECO:0000256" key="3">
    <source>
        <dbReference type="ARBA" id="ARBA00004496"/>
    </source>
</evidence>
<dbReference type="GO" id="GO:0071949">
    <property type="term" value="F:FAD binding"/>
    <property type="evidence" value="ECO:0007669"/>
    <property type="project" value="InterPro"/>
</dbReference>
<keyword evidence="8 16" id="KW-0274">FAD</keyword>
<dbReference type="InterPro" id="IPR036635">
    <property type="entry name" value="MurB_C_sf"/>
</dbReference>
<dbReference type="NCBIfam" id="TIGR00179">
    <property type="entry name" value="murB"/>
    <property type="match status" value="1"/>
</dbReference>
<comment type="cofactor">
    <cofactor evidence="1 16">
        <name>FAD</name>
        <dbReference type="ChEBI" id="CHEBI:57692"/>
    </cofactor>
</comment>
<dbReference type="InterPro" id="IPR016169">
    <property type="entry name" value="FAD-bd_PCMH_sub2"/>
</dbReference>
<keyword evidence="14 16" id="KW-0961">Cell wall biogenesis/degradation</keyword>
<dbReference type="Gene3D" id="3.90.78.10">
    <property type="entry name" value="UDP-N-acetylenolpyruvoylglucosamine reductase, C-terminal domain"/>
    <property type="match status" value="1"/>
</dbReference>
<dbReference type="GO" id="GO:0009252">
    <property type="term" value="P:peptidoglycan biosynthetic process"/>
    <property type="evidence" value="ECO:0007669"/>
    <property type="project" value="UniProtKB-UniRule"/>
</dbReference>
<evidence type="ECO:0000256" key="4">
    <source>
        <dbReference type="ARBA" id="ARBA00004752"/>
    </source>
</evidence>
<dbReference type="InterPro" id="IPR016167">
    <property type="entry name" value="FAD-bd_PCMH_sub1"/>
</dbReference>
<dbReference type="InterPro" id="IPR016166">
    <property type="entry name" value="FAD-bd_PCMH"/>
</dbReference>
<dbReference type="GO" id="GO:0071555">
    <property type="term" value="P:cell wall organization"/>
    <property type="evidence" value="ECO:0007669"/>
    <property type="project" value="UniProtKB-KW"/>
</dbReference>
<dbReference type="EC" id="1.3.1.98" evidence="16"/>
<comment type="subcellular location">
    <subcellularLocation>
        <location evidence="3 16">Cytoplasm</location>
    </subcellularLocation>
</comment>
<keyword evidence="5 16" id="KW-0963">Cytoplasm</keyword>
<dbReference type="Gene3D" id="3.30.43.10">
    <property type="entry name" value="Uridine Diphospho-n-acetylenolpyruvylglucosamine Reductase, domain 2"/>
    <property type="match status" value="1"/>
</dbReference>
<dbReference type="SUPFAM" id="SSF56176">
    <property type="entry name" value="FAD-binding/transporter-associated domain-like"/>
    <property type="match status" value="1"/>
</dbReference>
<keyword evidence="10 16" id="KW-0133">Cell shape</keyword>
<dbReference type="NCBIfam" id="NF010480">
    <property type="entry name" value="PRK13905.1"/>
    <property type="match status" value="1"/>
</dbReference>
<accession>A0A1G5UUD7</accession>
<dbReference type="GeneID" id="87755115"/>
<protein>
    <recommendedName>
        <fullName evidence="16">UDP-N-acetylenolpyruvoylglucosamine reductase</fullName>
        <ecNumber evidence="16">1.3.1.98</ecNumber>
    </recommendedName>
    <alternativeName>
        <fullName evidence="16">UDP-N-acetylmuramate dehydrogenase</fullName>
    </alternativeName>
</protein>
<dbReference type="PANTHER" id="PTHR21071:SF5">
    <property type="entry name" value="UDP-N-ACETYLENOLPYRUVOYLGLUCOSAMINE REDUCTASE"/>
    <property type="match status" value="1"/>
</dbReference>
<dbReference type="SUPFAM" id="SSF56194">
    <property type="entry name" value="Uridine diphospho-N-Acetylenolpyruvylglucosamine reductase, MurB, C-terminal domain"/>
    <property type="match status" value="1"/>
</dbReference>
<comment type="similarity">
    <text evidence="16">Belongs to the MurB family.</text>
</comment>
<evidence type="ECO:0000256" key="9">
    <source>
        <dbReference type="ARBA" id="ARBA00022857"/>
    </source>
</evidence>
<comment type="pathway">
    <text evidence="4 16">Cell wall biogenesis; peptidoglycan biosynthesis.</text>
</comment>
<evidence type="ECO:0000256" key="16">
    <source>
        <dbReference type="HAMAP-Rule" id="MF_00037"/>
    </source>
</evidence>
<dbReference type="GO" id="GO:0005829">
    <property type="term" value="C:cytosol"/>
    <property type="evidence" value="ECO:0007669"/>
    <property type="project" value="TreeGrafter"/>
</dbReference>
<dbReference type="Pfam" id="PF02873">
    <property type="entry name" value="MurB_C"/>
    <property type="match status" value="1"/>
</dbReference>
<evidence type="ECO:0000256" key="13">
    <source>
        <dbReference type="ARBA" id="ARBA00023306"/>
    </source>
</evidence>
<evidence type="ECO:0000256" key="1">
    <source>
        <dbReference type="ARBA" id="ARBA00001974"/>
    </source>
</evidence>
<evidence type="ECO:0000256" key="15">
    <source>
        <dbReference type="ARBA" id="ARBA00048914"/>
    </source>
</evidence>
<dbReference type="GO" id="GO:0008762">
    <property type="term" value="F:UDP-N-acetylmuramate dehydrogenase activity"/>
    <property type="evidence" value="ECO:0007669"/>
    <property type="project" value="UniProtKB-UniRule"/>
</dbReference>
<keyword evidence="9 16" id="KW-0521">NADP</keyword>
<dbReference type="GO" id="GO:0008360">
    <property type="term" value="P:regulation of cell shape"/>
    <property type="evidence" value="ECO:0007669"/>
    <property type="project" value="UniProtKB-KW"/>
</dbReference>
<dbReference type="InterPro" id="IPR011601">
    <property type="entry name" value="MurB_C"/>
</dbReference>
<keyword evidence="12 16" id="KW-0560">Oxidoreductase</keyword>